<evidence type="ECO:0000313" key="1">
    <source>
        <dbReference type="EMBL" id="TFY97526.1"/>
    </source>
</evidence>
<dbReference type="Proteomes" id="UP000297564">
    <property type="component" value="Unassembled WGS sequence"/>
</dbReference>
<dbReference type="OrthoDB" id="9798172at2"/>
<organism evidence="1 2">
    <name type="scientific">Ramlibacter rhizophilus</name>
    <dbReference type="NCBI Taxonomy" id="1781167"/>
    <lineage>
        <taxon>Bacteria</taxon>
        <taxon>Pseudomonadati</taxon>
        <taxon>Pseudomonadota</taxon>
        <taxon>Betaproteobacteria</taxon>
        <taxon>Burkholderiales</taxon>
        <taxon>Comamonadaceae</taxon>
        <taxon>Ramlibacter</taxon>
    </lineage>
</organism>
<dbReference type="AlphaFoldDB" id="A0A4Z0BDY9"/>
<dbReference type="EMBL" id="SMLL01000007">
    <property type="protein sequence ID" value="TFY97526.1"/>
    <property type="molecule type" value="Genomic_DNA"/>
</dbReference>
<protein>
    <recommendedName>
        <fullName evidence="3">MarR family transcriptional regulator</fullName>
    </recommendedName>
</protein>
<proteinExistence type="predicted"/>
<evidence type="ECO:0000313" key="2">
    <source>
        <dbReference type="Proteomes" id="UP000297564"/>
    </source>
</evidence>
<comment type="caution">
    <text evidence="1">The sequence shown here is derived from an EMBL/GenBank/DDBJ whole genome shotgun (WGS) entry which is preliminary data.</text>
</comment>
<gene>
    <name evidence="1" type="ORF">EZ242_18590</name>
</gene>
<keyword evidence="2" id="KW-1185">Reference proteome</keyword>
<name>A0A4Z0BDY9_9BURK</name>
<sequence>MSRPELPPELRRYIVSNIPSVPYLEGILLMRAEPERAWSTQEMARRLYVSESDSAPLLESAVANGVAVAAEGAERAYRYQPVSPELAALLDRLAAHYAADVVTVATLIHGKGDKRAQQFADAFRWRKDS</sequence>
<reference evidence="1 2" key="1">
    <citation type="submission" date="2019-03" db="EMBL/GenBank/DDBJ databases">
        <title>Ramlibacter rhizophilus CCTCC AB2015357, whole genome shotgun sequence.</title>
        <authorList>
            <person name="Zhang X."/>
            <person name="Feng G."/>
            <person name="Zhu H."/>
        </authorList>
    </citation>
    <scope>NUCLEOTIDE SEQUENCE [LARGE SCALE GENOMIC DNA]</scope>
    <source>
        <strain evidence="1 2">CCTCC AB2015357</strain>
    </source>
</reference>
<accession>A0A4Z0BDY9</accession>
<evidence type="ECO:0008006" key="3">
    <source>
        <dbReference type="Google" id="ProtNLM"/>
    </source>
</evidence>